<keyword evidence="1" id="KW-0489">Methyltransferase</keyword>
<evidence type="ECO:0008006" key="5">
    <source>
        <dbReference type="Google" id="ProtNLM"/>
    </source>
</evidence>
<protein>
    <recommendedName>
        <fullName evidence="5">DNA (cytosine-5-)-methyltransferase</fullName>
    </recommendedName>
</protein>
<feature type="non-terminal residue" evidence="4">
    <location>
        <position position="88"/>
    </location>
</feature>
<dbReference type="Gene3D" id="3.40.50.150">
    <property type="entry name" value="Vaccinia Virus protein VP39"/>
    <property type="match status" value="1"/>
</dbReference>
<dbReference type="GO" id="GO:0032259">
    <property type="term" value="P:methylation"/>
    <property type="evidence" value="ECO:0007669"/>
    <property type="project" value="UniProtKB-KW"/>
</dbReference>
<dbReference type="Pfam" id="PF00145">
    <property type="entry name" value="DNA_methylase"/>
    <property type="match status" value="1"/>
</dbReference>
<keyword evidence="2" id="KW-0808">Transferase</keyword>
<gene>
    <name evidence="4" type="ORF">S01H4_11297</name>
</gene>
<evidence type="ECO:0000313" key="4">
    <source>
        <dbReference type="EMBL" id="GAG54403.1"/>
    </source>
</evidence>
<evidence type="ECO:0000256" key="3">
    <source>
        <dbReference type="ARBA" id="ARBA00022691"/>
    </source>
</evidence>
<proteinExistence type="predicted"/>
<dbReference type="InterPro" id="IPR018117">
    <property type="entry name" value="C5_DNA_meth_AS"/>
</dbReference>
<dbReference type="AlphaFoldDB" id="X0Z1M2"/>
<dbReference type="InterPro" id="IPR001525">
    <property type="entry name" value="C5_MeTfrase"/>
</dbReference>
<accession>X0Z1M2</accession>
<comment type="caution">
    <text evidence="4">The sequence shown here is derived from an EMBL/GenBank/DDBJ whole genome shotgun (WGS) entry which is preliminary data.</text>
</comment>
<keyword evidence="3" id="KW-0949">S-adenosyl-L-methionine</keyword>
<dbReference type="InterPro" id="IPR029063">
    <property type="entry name" value="SAM-dependent_MTases_sf"/>
</dbReference>
<dbReference type="SUPFAM" id="SSF53335">
    <property type="entry name" value="S-adenosyl-L-methionine-dependent methyltransferases"/>
    <property type="match status" value="1"/>
</dbReference>
<organism evidence="4">
    <name type="scientific">marine sediment metagenome</name>
    <dbReference type="NCBI Taxonomy" id="412755"/>
    <lineage>
        <taxon>unclassified sequences</taxon>
        <taxon>metagenomes</taxon>
        <taxon>ecological metagenomes</taxon>
    </lineage>
</organism>
<sequence>MKILELFSGTESFSKIAEAKGHKCFTVDNDKRFNPSLCKDILLLQKADIPFNPDVIWASPPCTEYSHAKRSGIRDIKGANKNVLKTIE</sequence>
<evidence type="ECO:0000256" key="2">
    <source>
        <dbReference type="ARBA" id="ARBA00022679"/>
    </source>
</evidence>
<name>X0Z1M2_9ZZZZ</name>
<dbReference type="PROSITE" id="PS00094">
    <property type="entry name" value="C5_MTASE_1"/>
    <property type="match status" value="1"/>
</dbReference>
<dbReference type="EMBL" id="BART01004531">
    <property type="protein sequence ID" value="GAG54403.1"/>
    <property type="molecule type" value="Genomic_DNA"/>
</dbReference>
<dbReference type="GO" id="GO:0008168">
    <property type="term" value="F:methyltransferase activity"/>
    <property type="evidence" value="ECO:0007669"/>
    <property type="project" value="UniProtKB-KW"/>
</dbReference>
<evidence type="ECO:0000256" key="1">
    <source>
        <dbReference type="ARBA" id="ARBA00022603"/>
    </source>
</evidence>
<reference evidence="4" key="1">
    <citation type="journal article" date="2014" name="Front. Microbiol.">
        <title>High frequency of phylogenetically diverse reductive dehalogenase-homologous genes in deep subseafloor sedimentary metagenomes.</title>
        <authorList>
            <person name="Kawai M."/>
            <person name="Futagami T."/>
            <person name="Toyoda A."/>
            <person name="Takaki Y."/>
            <person name="Nishi S."/>
            <person name="Hori S."/>
            <person name="Arai W."/>
            <person name="Tsubouchi T."/>
            <person name="Morono Y."/>
            <person name="Uchiyama I."/>
            <person name="Ito T."/>
            <person name="Fujiyama A."/>
            <person name="Inagaki F."/>
            <person name="Takami H."/>
        </authorList>
    </citation>
    <scope>NUCLEOTIDE SEQUENCE</scope>
    <source>
        <strain evidence="4">Expedition CK06-06</strain>
    </source>
</reference>